<feature type="region of interest" description="Disordered" evidence="2">
    <location>
        <begin position="573"/>
        <end position="616"/>
    </location>
</feature>
<keyword evidence="1" id="KW-0175">Coiled coil</keyword>
<dbReference type="EMBL" id="JASNWA010000009">
    <property type="protein sequence ID" value="KAK3170101.1"/>
    <property type="molecule type" value="Genomic_DNA"/>
</dbReference>
<feature type="compositionally biased region" description="Basic and acidic residues" evidence="2">
    <location>
        <begin position="577"/>
        <end position="595"/>
    </location>
</feature>
<feature type="compositionally biased region" description="Polar residues" evidence="2">
    <location>
        <begin position="503"/>
        <end position="516"/>
    </location>
</feature>
<gene>
    <name evidence="3" type="ORF">OEA41_009487</name>
</gene>
<reference evidence="3" key="1">
    <citation type="submission" date="2022-11" db="EMBL/GenBank/DDBJ databases">
        <title>Chromosomal genome sequence assembly and mating type (MAT) locus characterization of the leprose asexual lichenized fungus Lepraria neglecta (Nyl.) Erichsen.</title>
        <authorList>
            <person name="Allen J.L."/>
            <person name="Pfeffer B."/>
        </authorList>
    </citation>
    <scope>NUCLEOTIDE SEQUENCE</scope>
    <source>
        <strain evidence="3">Allen 5258</strain>
    </source>
</reference>
<feature type="region of interest" description="Disordered" evidence="2">
    <location>
        <begin position="496"/>
        <end position="559"/>
    </location>
</feature>
<feature type="compositionally biased region" description="Polar residues" evidence="2">
    <location>
        <begin position="537"/>
        <end position="552"/>
    </location>
</feature>
<name>A0AAD9Z243_9LECA</name>
<dbReference type="Proteomes" id="UP001276659">
    <property type="component" value="Unassembled WGS sequence"/>
</dbReference>
<evidence type="ECO:0000256" key="1">
    <source>
        <dbReference type="SAM" id="Coils"/>
    </source>
</evidence>
<organism evidence="3 4">
    <name type="scientific">Lepraria neglecta</name>
    <dbReference type="NCBI Taxonomy" id="209136"/>
    <lineage>
        <taxon>Eukaryota</taxon>
        <taxon>Fungi</taxon>
        <taxon>Dikarya</taxon>
        <taxon>Ascomycota</taxon>
        <taxon>Pezizomycotina</taxon>
        <taxon>Lecanoromycetes</taxon>
        <taxon>OSLEUM clade</taxon>
        <taxon>Lecanoromycetidae</taxon>
        <taxon>Lecanorales</taxon>
        <taxon>Lecanorineae</taxon>
        <taxon>Stereocaulaceae</taxon>
        <taxon>Lepraria</taxon>
    </lineage>
</organism>
<feature type="region of interest" description="Disordered" evidence="2">
    <location>
        <begin position="425"/>
        <end position="462"/>
    </location>
</feature>
<evidence type="ECO:0000313" key="4">
    <source>
        <dbReference type="Proteomes" id="UP001276659"/>
    </source>
</evidence>
<feature type="compositionally biased region" description="Basic residues" evidence="2">
    <location>
        <begin position="605"/>
        <end position="616"/>
    </location>
</feature>
<evidence type="ECO:0000313" key="3">
    <source>
        <dbReference type="EMBL" id="KAK3170101.1"/>
    </source>
</evidence>
<keyword evidence="4" id="KW-1185">Reference proteome</keyword>
<feature type="compositionally biased region" description="Basic and acidic residues" evidence="2">
    <location>
        <begin position="137"/>
        <end position="156"/>
    </location>
</feature>
<feature type="compositionally biased region" description="Basic and acidic residues" evidence="2">
    <location>
        <begin position="431"/>
        <end position="442"/>
    </location>
</feature>
<sequence>MAWLIPPVLSAHMPARPTMRCCRKKVAQSLDLLRVGCDSKRKNIYNHHKLVLSFSGITISYSSSGELSLPTSIPANTSATSPTPTKQELSGAIGLHDIEGDNTKLLSRTEVPTPRSDVVKENLDPDGIEETCLERKLSHRGDEVTRETSLGKKPETTEEPSLLEVKKAALQKALTEVAKLKLQNCALVESITTTRNTASDAQDHVLRLKGTLDKAKETFKTLRTLFEKRNAELGEAISYLEDNKAELKETKAELARVKIELEDDEILLVDQKKECQTEYDKMRELARDIWIRMSDLEVVLAEEHGEMLDDEDGELQKYGFLKERARLHLDIPRVHMDVLADLAERIGTEGLLNGEDRITEEISEEEEAMIKRRTLVDDRKALVLWSKPQFPLSKPSDKCLVVKTLSPSNSEQALESDIQMLPVIDSSYSSGDHESELPDDKSSASSNEQEEEGNPAKATKARSSIGLAATHFETPPLDTDDVNNIEGLPMRQLEQSFPGAAEQISQPNSPEASSEQYIEEGTAESAQPGPIFGAQYGTPSQSADPNTFQAPSSVGGLFADTDKEFHVGMKPKMTKAQKREAAMKRAAEAAEKENAEQEAQVANQKKWKKAKKGLKK</sequence>
<feature type="coiled-coil region" evidence="1">
    <location>
        <begin position="230"/>
        <end position="267"/>
    </location>
</feature>
<dbReference type="AlphaFoldDB" id="A0AAD9Z243"/>
<protein>
    <submittedName>
        <fullName evidence="3">Uncharacterized protein</fullName>
    </submittedName>
</protein>
<feature type="region of interest" description="Disordered" evidence="2">
    <location>
        <begin position="137"/>
        <end position="159"/>
    </location>
</feature>
<accession>A0AAD9Z243</accession>
<evidence type="ECO:0000256" key="2">
    <source>
        <dbReference type="SAM" id="MobiDB-lite"/>
    </source>
</evidence>
<comment type="caution">
    <text evidence="3">The sequence shown here is derived from an EMBL/GenBank/DDBJ whole genome shotgun (WGS) entry which is preliminary data.</text>
</comment>
<proteinExistence type="predicted"/>